<accession>A0A1E3X3W2</accession>
<keyword evidence="1" id="KW-1133">Transmembrane helix</keyword>
<gene>
    <name evidence="2" type="ORF">SCARUB_04588</name>
</gene>
<keyword evidence="1" id="KW-0812">Transmembrane</keyword>
<dbReference type="NCBIfam" id="TIGR05002">
    <property type="entry name" value="NxxGxxAF_repeat"/>
    <property type="match status" value="4"/>
</dbReference>
<organism evidence="2 3">
    <name type="scientific">Candidatus Scalindua rubra</name>
    <dbReference type="NCBI Taxonomy" id="1872076"/>
    <lineage>
        <taxon>Bacteria</taxon>
        <taxon>Pseudomonadati</taxon>
        <taxon>Planctomycetota</taxon>
        <taxon>Candidatus Brocadiia</taxon>
        <taxon>Candidatus Brocadiales</taxon>
        <taxon>Candidatus Scalinduaceae</taxon>
        <taxon>Candidatus Scalindua</taxon>
    </lineage>
</organism>
<dbReference type="InterPro" id="IPR013424">
    <property type="entry name" value="Ice-binding_C"/>
</dbReference>
<dbReference type="EMBL" id="MAYW01000247">
    <property type="protein sequence ID" value="ODS30298.1"/>
    <property type="molecule type" value="Genomic_DNA"/>
</dbReference>
<dbReference type="NCBIfam" id="TIGR02595">
    <property type="entry name" value="PEP_CTERM"/>
    <property type="match status" value="1"/>
</dbReference>
<reference evidence="2 3" key="1">
    <citation type="submission" date="2016-07" db="EMBL/GenBank/DDBJ databases">
        <title>Draft genome of Scalindua rubra, obtained from a brine-seawater interface in the Red Sea, sheds light on salt adaptation in anammox bacteria.</title>
        <authorList>
            <person name="Speth D.R."/>
            <person name="Lagkouvardos I."/>
            <person name="Wang Y."/>
            <person name="Qian P.-Y."/>
            <person name="Dutilh B.E."/>
            <person name="Jetten M.S."/>
        </authorList>
    </citation>
    <scope>NUCLEOTIDE SEQUENCE [LARGE SCALE GENOMIC DNA]</scope>
    <source>
        <strain evidence="2">BSI-1</strain>
    </source>
</reference>
<name>A0A1E3X3W2_9BACT</name>
<protein>
    <submittedName>
        <fullName evidence="2">PEP-CTERM motif protein</fullName>
    </submittedName>
</protein>
<dbReference type="InterPro" id="IPR055876">
    <property type="entry name" value="DUF7453"/>
</dbReference>
<proteinExistence type="predicted"/>
<sequence>MNKFTVFFFTKRFGLFKRHMFILVLVMSMLFIWPTYCQAIPYIYTQISGTSCSFSGFGSPSINDSGTVAFWADLDAGGSGIFTGNGGSLTTIADTSGSLSGFNGTPSINDSGTVAFWAALDAGGEGIVTGDGGSTTVLYDTSGSINGFDQVDPSINDSGLVAFQVDISGGDEGIYRGNGGPITVIAVRSSTVEGISPSINNFGTVSFKGLGGFSPGWPSDGIFTSSGGPLTTIADANGPFFFSGSSSNNTSINDSGMVAFWAWLDTGGHGIFTGPDDVVDKVIRTGDTLFGSTVTSLLFSRRGLNDFGQLAFYAELADGTSGIFRADPQTERIPEPATIALLGIGLASLAGGYVRRRRKQKTDVRLRNVDCELRKENQKSEYRAKLSFVETRNKS</sequence>
<dbReference type="PATRIC" id="fig|1872076.5.peg.5511"/>
<dbReference type="Pfam" id="PF24251">
    <property type="entry name" value="DUF7453"/>
    <property type="match status" value="2"/>
</dbReference>
<evidence type="ECO:0000256" key="1">
    <source>
        <dbReference type="SAM" id="Phobius"/>
    </source>
</evidence>
<evidence type="ECO:0000313" key="3">
    <source>
        <dbReference type="Proteomes" id="UP000094056"/>
    </source>
</evidence>
<dbReference type="Proteomes" id="UP000094056">
    <property type="component" value="Unassembled WGS sequence"/>
</dbReference>
<evidence type="ECO:0000313" key="2">
    <source>
        <dbReference type="EMBL" id="ODS30298.1"/>
    </source>
</evidence>
<comment type="caution">
    <text evidence="2">The sequence shown here is derived from an EMBL/GenBank/DDBJ whole genome shotgun (WGS) entry which is preliminary data.</text>
</comment>
<feature type="transmembrane region" description="Helical" evidence="1">
    <location>
        <begin position="337"/>
        <end position="354"/>
    </location>
</feature>
<keyword evidence="1" id="KW-0472">Membrane</keyword>
<dbReference type="AlphaFoldDB" id="A0A1E3X3W2"/>